<dbReference type="AlphaFoldDB" id="J9AIH0"/>
<dbReference type="Pfam" id="PF00648">
    <property type="entry name" value="Peptidase_C2"/>
    <property type="match status" value="1"/>
</dbReference>
<dbReference type="InterPro" id="IPR001300">
    <property type="entry name" value="Peptidase_C2_calpain_cat"/>
</dbReference>
<comment type="caution">
    <text evidence="2">The sequence shown here is derived from an EMBL/GenBank/DDBJ whole genome shotgun (WGS) entry which is preliminary data.</text>
</comment>
<reference evidence="3" key="1">
    <citation type="submission" date="2012-08" db="EMBL/GenBank/DDBJ databases">
        <title>The Genome Sequence of Wuchereria bancrofti.</title>
        <authorList>
            <person name="Nutman T.B."/>
            <person name="Fink D.L."/>
            <person name="Russ C."/>
            <person name="Young S."/>
            <person name="Zeng Q."/>
            <person name="Koehrsen M."/>
            <person name="Alvarado L."/>
            <person name="Berlin A."/>
            <person name="Chapman S.B."/>
            <person name="Chen Z."/>
            <person name="Freedman E."/>
            <person name="Gellesch M."/>
            <person name="Goldberg J."/>
            <person name="Griggs A."/>
            <person name="Gujja S."/>
            <person name="Heilman E.R."/>
            <person name="Heiman D."/>
            <person name="Hepburn T."/>
            <person name="Howarth C."/>
            <person name="Jen D."/>
            <person name="Larson L."/>
            <person name="Lewis B."/>
            <person name="Mehta T."/>
            <person name="Park D."/>
            <person name="Pearson M."/>
            <person name="Roberts A."/>
            <person name="Saif S."/>
            <person name="Shea T."/>
            <person name="Shenoy N."/>
            <person name="Sisk P."/>
            <person name="Stolte C."/>
            <person name="Sykes S."/>
            <person name="Walk T."/>
            <person name="White J."/>
            <person name="Yandava C."/>
            <person name="Haas B."/>
            <person name="Henn M.R."/>
            <person name="Nusbaum C."/>
            <person name="Birren B."/>
        </authorList>
    </citation>
    <scope>NUCLEOTIDE SEQUENCE [LARGE SCALE GENOMIC DNA]</scope>
    <source>
        <strain evidence="3">NA</strain>
    </source>
</reference>
<feature type="non-terminal residue" evidence="2">
    <location>
        <position position="1"/>
    </location>
</feature>
<organism evidence="2 3">
    <name type="scientific">Wuchereria bancrofti</name>
    <dbReference type="NCBI Taxonomy" id="6293"/>
    <lineage>
        <taxon>Eukaryota</taxon>
        <taxon>Metazoa</taxon>
        <taxon>Ecdysozoa</taxon>
        <taxon>Nematoda</taxon>
        <taxon>Chromadorea</taxon>
        <taxon>Rhabditida</taxon>
        <taxon>Spirurina</taxon>
        <taxon>Spiruromorpha</taxon>
        <taxon>Filarioidea</taxon>
        <taxon>Onchocercidae</taxon>
        <taxon>Wuchereria</taxon>
    </lineage>
</organism>
<name>J9AIH0_WUCBA</name>
<dbReference type="EMBL" id="ADBV01013082">
    <property type="protein sequence ID" value="EJW73970.1"/>
    <property type="molecule type" value="Genomic_DNA"/>
</dbReference>
<accession>J9AIH0</accession>
<sequence length="81" mass="8649">LYGCYENLVGGQLADALEDISGGIAETIKVQKQLLNDPTDSSGKLFCAIKEAFDQQALIVAAIAVRSMYDHGCIVDTDSLL</sequence>
<proteinExistence type="predicted"/>
<gene>
    <name evidence="2" type="ORF">WUBG_15123</name>
</gene>
<dbReference type="SUPFAM" id="SSF54001">
    <property type="entry name" value="Cysteine proteinases"/>
    <property type="match status" value="1"/>
</dbReference>
<evidence type="ECO:0000259" key="1">
    <source>
        <dbReference type="Pfam" id="PF00648"/>
    </source>
</evidence>
<feature type="domain" description="Calpain catalytic" evidence="1">
    <location>
        <begin position="1"/>
        <end position="68"/>
    </location>
</feature>
<protein>
    <recommendedName>
        <fullName evidence="1">Calpain catalytic domain-containing protein</fullName>
    </recommendedName>
</protein>
<dbReference type="Proteomes" id="UP000004810">
    <property type="component" value="Unassembled WGS sequence"/>
</dbReference>
<dbReference type="InterPro" id="IPR038765">
    <property type="entry name" value="Papain-like_cys_pep_sf"/>
</dbReference>
<evidence type="ECO:0000313" key="2">
    <source>
        <dbReference type="EMBL" id="EJW73970.1"/>
    </source>
</evidence>
<dbReference type="GO" id="GO:0004198">
    <property type="term" value="F:calcium-dependent cysteine-type endopeptidase activity"/>
    <property type="evidence" value="ECO:0007669"/>
    <property type="project" value="InterPro"/>
</dbReference>
<dbReference type="GO" id="GO:0006508">
    <property type="term" value="P:proteolysis"/>
    <property type="evidence" value="ECO:0007669"/>
    <property type="project" value="InterPro"/>
</dbReference>
<evidence type="ECO:0000313" key="3">
    <source>
        <dbReference type="Proteomes" id="UP000004810"/>
    </source>
</evidence>